<accession>A0A109LKR6</accession>
<proteinExistence type="predicted"/>
<evidence type="ECO:0000313" key="1">
    <source>
        <dbReference type="EMBL" id="KWV89555.1"/>
    </source>
</evidence>
<dbReference type="AlphaFoldDB" id="A0A109LKR6"/>
<reference evidence="1 2" key="1">
    <citation type="submission" date="2015-05" db="EMBL/GenBank/DDBJ databases">
        <title>A genomic and transcriptomic approach to investigate the blue pigment phenotype in Pseudomonas fluorescens.</title>
        <authorList>
            <person name="Andreani N.A."/>
            <person name="Cardazzo B."/>
        </authorList>
    </citation>
    <scope>NUCLEOTIDE SEQUENCE [LARGE SCALE GENOMIC DNA]</scope>
    <source>
        <strain evidence="1 2">Ps_22</strain>
    </source>
</reference>
<protein>
    <submittedName>
        <fullName evidence="1">Uncharacterized protein</fullName>
    </submittedName>
</protein>
<gene>
    <name evidence="1" type="ORF">PFLmoz3_00791</name>
</gene>
<organism evidence="1 2">
    <name type="scientific">Pseudomonas fluorescens</name>
    <dbReference type="NCBI Taxonomy" id="294"/>
    <lineage>
        <taxon>Bacteria</taxon>
        <taxon>Pseudomonadati</taxon>
        <taxon>Pseudomonadota</taxon>
        <taxon>Gammaproteobacteria</taxon>
        <taxon>Pseudomonadales</taxon>
        <taxon>Pseudomonadaceae</taxon>
        <taxon>Pseudomonas</taxon>
    </lineage>
</organism>
<comment type="caution">
    <text evidence="1">The sequence shown here is derived from an EMBL/GenBank/DDBJ whole genome shotgun (WGS) entry which is preliminary data.</text>
</comment>
<sequence>MAARPVVDGAAIQAQRACAQLLADCQVEAAFLPGVTVDTPALAGQFPHIERIRQVQVPGRGETIGAQRKVRSRERQVLVIGQAPALAADYAQPPNLSARVGAVEGERANRSAHRQAGLGLAIALGKRTATIGANTIAQAMLQRTLQDQRVGIADAVLLQLPQGHAVVAGTVTQQVRHHGVRHHEAAAPAVDFGDADVQVAAIPGGVQVIDDKRPRGHCGFVKGVAVLAHCHRCIAVGNASHLRRIALLRLGKHAVIGGQGDAAYTHTVEDLATAEAVADGQL</sequence>
<dbReference type="Proteomes" id="UP000061348">
    <property type="component" value="Unassembled WGS sequence"/>
</dbReference>
<name>A0A109LKR6_PSEFL</name>
<evidence type="ECO:0000313" key="2">
    <source>
        <dbReference type="Proteomes" id="UP000061348"/>
    </source>
</evidence>
<dbReference type="EMBL" id="LCYA01000035">
    <property type="protein sequence ID" value="KWV89555.1"/>
    <property type="molecule type" value="Genomic_DNA"/>
</dbReference>